<keyword evidence="6" id="KW-1185">Reference proteome</keyword>
<keyword evidence="1" id="KW-0343">GTPase activation</keyword>
<dbReference type="Ensembl" id="ENSONIT00000092694.1">
    <property type="protein sequence ID" value="ENSONIP00000061876.1"/>
    <property type="gene ID" value="ENSONIG00000036291.1"/>
</dbReference>
<dbReference type="Gene3D" id="1.20.1270.60">
    <property type="entry name" value="Arfaptin homology (AH) domain/BAR domain"/>
    <property type="match status" value="1"/>
</dbReference>
<dbReference type="PROSITE" id="PS51741">
    <property type="entry name" value="F_BAR"/>
    <property type="match status" value="1"/>
</dbReference>
<dbReference type="GO" id="GO:0051056">
    <property type="term" value="P:regulation of small GTPase mediated signal transduction"/>
    <property type="evidence" value="ECO:0007669"/>
    <property type="project" value="UniProtKB-ARBA"/>
</dbReference>
<organism evidence="5 6">
    <name type="scientific">Oreochromis niloticus</name>
    <name type="common">Nile tilapia</name>
    <name type="synonym">Tilapia nilotica</name>
    <dbReference type="NCBI Taxonomy" id="8128"/>
    <lineage>
        <taxon>Eukaryota</taxon>
        <taxon>Metazoa</taxon>
        <taxon>Chordata</taxon>
        <taxon>Craniata</taxon>
        <taxon>Vertebrata</taxon>
        <taxon>Euteleostomi</taxon>
        <taxon>Actinopterygii</taxon>
        <taxon>Neopterygii</taxon>
        <taxon>Teleostei</taxon>
        <taxon>Neoteleostei</taxon>
        <taxon>Acanthomorphata</taxon>
        <taxon>Ovalentaria</taxon>
        <taxon>Cichlomorphae</taxon>
        <taxon>Cichliformes</taxon>
        <taxon>Cichlidae</taxon>
        <taxon>African cichlids</taxon>
        <taxon>Pseudocrenilabrinae</taxon>
        <taxon>Oreochromini</taxon>
        <taxon>Oreochromis</taxon>
    </lineage>
</organism>
<dbReference type="GO" id="GO:0005096">
    <property type="term" value="F:GTPase activator activity"/>
    <property type="evidence" value="ECO:0007669"/>
    <property type="project" value="UniProtKB-KW"/>
</dbReference>
<evidence type="ECO:0000313" key="5">
    <source>
        <dbReference type="Ensembl" id="ENSONIP00000061876.1"/>
    </source>
</evidence>
<dbReference type="InterPro" id="IPR051025">
    <property type="entry name" value="RhoGAP"/>
</dbReference>
<dbReference type="InParanoid" id="A0A669DTG5"/>
<dbReference type="GeneTree" id="ENSGT00950000183110"/>
<proteinExistence type="predicted"/>
<reference evidence="5" key="3">
    <citation type="submission" date="2025-09" db="UniProtKB">
        <authorList>
            <consortium name="Ensembl"/>
        </authorList>
    </citation>
    <scope>IDENTIFICATION</scope>
</reference>
<sequence length="264" mass="30805">MHVLKKGDIWCYYSVIPGYTLKCKEPAIMLMYSLTVQEADLALCRCEDGVETALQYAKLWCRYAKDLLAWMEKRISLGKYTAEYCCISLSLLLSMQEMMPLQYIYTMALEQDIKNCLNARRTSDLLQSRCYQALSAKRNEIDKWRREFKEQWAREQRRMNEAVTAYKKAKHQYFQRCDELEKAKAVSAKAADDTVGSKTLDKRRKSKDEAQTKVSEAELIYKQSVTDAKNHQDVLVKVKERIISHIRKLIFQGDTVLKEVSTSF</sequence>
<feature type="domain" description="F-BAR" evidence="4">
    <location>
        <begin position="37"/>
        <end position="264"/>
    </location>
</feature>
<evidence type="ECO:0000259" key="4">
    <source>
        <dbReference type="PROSITE" id="PS51741"/>
    </source>
</evidence>
<dbReference type="PANTHER" id="PTHR15228">
    <property type="entry name" value="SPERMATHECAL PHYSIOLOGY VARIANT"/>
    <property type="match status" value="1"/>
</dbReference>
<evidence type="ECO:0000256" key="1">
    <source>
        <dbReference type="ARBA" id="ARBA00022468"/>
    </source>
</evidence>
<dbReference type="PANTHER" id="PTHR15228:SF16">
    <property type="entry name" value="GEM-INTERACTING PROTEIN"/>
    <property type="match status" value="1"/>
</dbReference>
<dbReference type="Proteomes" id="UP000005207">
    <property type="component" value="Linkage group LG4"/>
</dbReference>
<dbReference type="AlphaFoldDB" id="A0A669DTG5"/>
<name>A0A669DTG5_ORENI</name>
<protein>
    <recommendedName>
        <fullName evidence="4">F-BAR domain-containing protein</fullName>
    </recommendedName>
</protein>
<reference evidence="5" key="2">
    <citation type="submission" date="2025-08" db="UniProtKB">
        <authorList>
            <consortium name="Ensembl"/>
        </authorList>
    </citation>
    <scope>IDENTIFICATION</scope>
</reference>
<dbReference type="InterPro" id="IPR054713">
    <property type="entry name" value="GMIP/FCHO2-like_FCH"/>
</dbReference>
<evidence type="ECO:0000313" key="6">
    <source>
        <dbReference type="Proteomes" id="UP000005207"/>
    </source>
</evidence>
<keyword evidence="2 3" id="KW-0175">Coiled coil</keyword>
<dbReference type="InterPro" id="IPR027267">
    <property type="entry name" value="AH/BAR_dom_sf"/>
</dbReference>
<dbReference type="SUPFAM" id="SSF103657">
    <property type="entry name" value="BAR/IMD domain-like"/>
    <property type="match status" value="1"/>
</dbReference>
<dbReference type="InterPro" id="IPR031160">
    <property type="entry name" value="F_BAR_dom"/>
</dbReference>
<reference evidence="6" key="1">
    <citation type="submission" date="2012-01" db="EMBL/GenBank/DDBJ databases">
        <title>The Genome Sequence of Oreochromis niloticus (Nile Tilapia).</title>
        <authorList>
            <consortium name="Broad Institute Genome Assembly Team"/>
            <consortium name="Broad Institute Sequencing Platform"/>
            <person name="Di Palma F."/>
            <person name="Johnson J."/>
            <person name="Lander E.S."/>
            <person name="Lindblad-Toh K."/>
        </authorList>
    </citation>
    <scope>NUCLEOTIDE SEQUENCE [LARGE SCALE GENOMIC DNA]</scope>
</reference>
<dbReference type="Pfam" id="PF22699">
    <property type="entry name" value="GMIP-like_FCH"/>
    <property type="match status" value="1"/>
</dbReference>
<evidence type="ECO:0000256" key="3">
    <source>
        <dbReference type="PROSITE-ProRule" id="PRU01077"/>
    </source>
</evidence>
<evidence type="ECO:0000256" key="2">
    <source>
        <dbReference type="ARBA" id="ARBA00023054"/>
    </source>
</evidence>
<accession>A0A669DTG5</accession>
<dbReference type="GO" id="GO:0005886">
    <property type="term" value="C:plasma membrane"/>
    <property type="evidence" value="ECO:0007669"/>
    <property type="project" value="TreeGrafter"/>
</dbReference>
<dbReference type="OMA" id="MYADEEC"/>